<evidence type="ECO:0000313" key="3">
    <source>
        <dbReference type="Proteomes" id="UP001153761"/>
    </source>
</evidence>
<dbReference type="Proteomes" id="UP001153761">
    <property type="component" value="Chromosome"/>
</dbReference>
<reference evidence="2" key="1">
    <citation type="submission" date="2020-09" db="EMBL/GenBank/DDBJ databases">
        <authorList>
            <person name="Blom J."/>
        </authorList>
    </citation>
    <scope>NUCLEOTIDE SEQUENCE</scope>
    <source>
        <strain evidence="2">No.66</strain>
    </source>
</reference>
<proteinExistence type="predicted"/>
<feature type="region of interest" description="Disordered" evidence="1">
    <location>
        <begin position="1"/>
        <end position="29"/>
    </location>
</feature>
<dbReference type="AlphaFoldDB" id="A0AAD1Q3Y2"/>
<evidence type="ECO:0000256" key="1">
    <source>
        <dbReference type="SAM" id="MobiDB-lite"/>
    </source>
</evidence>
<protein>
    <submittedName>
        <fullName evidence="2">Uncharacterized protein</fullName>
    </submittedName>
</protein>
<dbReference type="RefSeq" id="WP_254032376.1">
    <property type="nucleotide sequence ID" value="NZ_LR882963.1"/>
</dbReference>
<gene>
    <name evidence="2" type="ORF">PANO66_02439</name>
</gene>
<name>A0AAD1Q3Y2_PLAAG</name>
<accession>A0AAD1Q3Y2</accession>
<sequence length="171" mass="19199">MSSENLKSLANEDLSEKKVPKTKSGSNKVDAAISKGKILNESEQDNDSKELTIKICNTDNKKLMGLTSALRINREIIIESSMNYVYYYIEKLKLSFDKIIQEMGDPGEGLDSDPNIPSYSLNLSRETIQKIKKIGMEERVNDCVILGIRLLYQNNCIVTELEKASGSSKEK</sequence>
<organism evidence="2 3">
    <name type="scientific">Planktothrix agardhii</name>
    <name type="common">Oscillatoria agardhii</name>
    <dbReference type="NCBI Taxonomy" id="1160"/>
    <lineage>
        <taxon>Bacteria</taxon>
        <taxon>Bacillati</taxon>
        <taxon>Cyanobacteriota</taxon>
        <taxon>Cyanophyceae</taxon>
        <taxon>Oscillatoriophycideae</taxon>
        <taxon>Oscillatoriales</taxon>
        <taxon>Microcoleaceae</taxon>
        <taxon>Planktothrix</taxon>
    </lineage>
</organism>
<evidence type="ECO:0000313" key="2">
    <source>
        <dbReference type="EMBL" id="CAD5948189.1"/>
    </source>
</evidence>
<dbReference type="EMBL" id="LR882963">
    <property type="protein sequence ID" value="CAD5948189.1"/>
    <property type="molecule type" value="Genomic_DNA"/>
</dbReference>